<dbReference type="PRINTS" id="PR00039">
    <property type="entry name" value="HTHLYSR"/>
</dbReference>
<dbReference type="EMBL" id="QVQT01000001">
    <property type="protein sequence ID" value="RFU18103.1"/>
    <property type="molecule type" value="Genomic_DNA"/>
</dbReference>
<evidence type="ECO:0000259" key="5">
    <source>
        <dbReference type="PROSITE" id="PS50931"/>
    </source>
</evidence>
<dbReference type="Pfam" id="PF00126">
    <property type="entry name" value="HTH_1"/>
    <property type="match status" value="1"/>
</dbReference>
<gene>
    <name evidence="6" type="ORF">D0Y96_00520</name>
</gene>
<dbReference type="OrthoDB" id="108771at2"/>
<evidence type="ECO:0000256" key="4">
    <source>
        <dbReference type="ARBA" id="ARBA00023163"/>
    </source>
</evidence>
<organism evidence="6 7">
    <name type="scientific">Paracidobacterium acidisoli</name>
    <dbReference type="NCBI Taxonomy" id="2303751"/>
    <lineage>
        <taxon>Bacteria</taxon>
        <taxon>Pseudomonadati</taxon>
        <taxon>Acidobacteriota</taxon>
        <taxon>Terriglobia</taxon>
        <taxon>Terriglobales</taxon>
        <taxon>Acidobacteriaceae</taxon>
        <taxon>Paracidobacterium</taxon>
    </lineage>
</organism>
<dbReference type="Proteomes" id="UP000264702">
    <property type="component" value="Unassembled WGS sequence"/>
</dbReference>
<sequence length="314" mass="35377">MELRHLRYFCAVAERKGFSHAARHLYVSQSAISEQIGDLESEIGVTLLDRSQRQVRLTRHGEIFLAEARRILASADRAVEMAQRSMRDEVGRLAIGFFAWGTGAFFPQIIREFRRRYPGVQLSLHEMHAAEQSEALVERKIDIGFTRPLEPPFDLTLRSEPLYRDPIVAALPREHPLVPGPIPLDSLAGEDFVLCNRETSPTLFDTIISICRRAGFSPRIAHTASRWSAVLTLVEAGEGVGLVPAGLWSLMSSQVVSCRIRPNTAHLGVVMAWSPENETGMQRAFLRLVREMKPTIKQLLRQRHTLYCDEDAIG</sequence>
<dbReference type="Gene3D" id="3.40.190.10">
    <property type="entry name" value="Periplasmic binding protein-like II"/>
    <property type="match status" value="2"/>
</dbReference>
<dbReference type="PANTHER" id="PTHR30346:SF0">
    <property type="entry name" value="HCA OPERON TRANSCRIPTIONAL ACTIVATOR HCAR"/>
    <property type="match status" value="1"/>
</dbReference>
<dbReference type="InterPro" id="IPR036390">
    <property type="entry name" value="WH_DNA-bd_sf"/>
</dbReference>
<accession>A0A372IUI9</accession>
<evidence type="ECO:0000256" key="2">
    <source>
        <dbReference type="ARBA" id="ARBA00023015"/>
    </source>
</evidence>
<dbReference type="GO" id="GO:0003677">
    <property type="term" value="F:DNA binding"/>
    <property type="evidence" value="ECO:0007669"/>
    <property type="project" value="UniProtKB-KW"/>
</dbReference>
<dbReference type="Pfam" id="PF03466">
    <property type="entry name" value="LysR_substrate"/>
    <property type="match status" value="1"/>
</dbReference>
<dbReference type="PANTHER" id="PTHR30346">
    <property type="entry name" value="TRANSCRIPTIONAL DUAL REGULATOR HCAR-RELATED"/>
    <property type="match status" value="1"/>
</dbReference>
<keyword evidence="3" id="KW-0238">DNA-binding</keyword>
<keyword evidence="7" id="KW-1185">Reference proteome</keyword>
<dbReference type="RefSeq" id="WP_117297194.1">
    <property type="nucleotide sequence ID" value="NZ_QVQT02000001.1"/>
</dbReference>
<evidence type="ECO:0000313" key="7">
    <source>
        <dbReference type="Proteomes" id="UP000264702"/>
    </source>
</evidence>
<dbReference type="PROSITE" id="PS50931">
    <property type="entry name" value="HTH_LYSR"/>
    <property type="match status" value="1"/>
</dbReference>
<dbReference type="SUPFAM" id="SSF46785">
    <property type="entry name" value="Winged helix' DNA-binding domain"/>
    <property type="match status" value="1"/>
</dbReference>
<dbReference type="CDD" id="cd08414">
    <property type="entry name" value="PBP2_LTTR_aromatics_like"/>
    <property type="match status" value="1"/>
</dbReference>
<dbReference type="InterPro" id="IPR000847">
    <property type="entry name" value="LysR_HTH_N"/>
</dbReference>
<evidence type="ECO:0000313" key="6">
    <source>
        <dbReference type="EMBL" id="RFU18103.1"/>
    </source>
</evidence>
<reference evidence="6 7" key="1">
    <citation type="submission" date="2018-08" db="EMBL/GenBank/DDBJ databases">
        <title>Acidipila sp. 4G-K13, an acidobacterium isolated from forest soil.</title>
        <authorList>
            <person name="Gao Z.-H."/>
            <person name="Qiu L.-H."/>
        </authorList>
    </citation>
    <scope>NUCLEOTIDE SEQUENCE [LARGE SCALE GENOMIC DNA]</scope>
    <source>
        <strain evidence="6 7">4G-K13</strain>
    </source>
</reference>
<evidence type="ECO:0000256" key="1">
    <source>
        <dbReference type="ARBA" id="ARBA00009437"/>
    </source>
</evidence>
<dbReference type="GO" id="GO:0032993">
    <property type="term" value="C:protein-DNA complex"/>
    <property type="evidence" value="ECO:0007669"/>
    <property type="project" value="TreeGrafter"/>
</dbReference>
<comment type="caution">
    <text evidence="6">The sequence shown here is derived from an EMBL/GenBank/DDBJ whole genome shotgun (WGS) entry which is preliminary data.</text>
</comment>
<name>A0A372IUI9_9BACT</name>
<feature type="domain" description="HTH lysR-type" evidence="5">
    <location>
        <begin position="1"/>
        <end position="58"/>
    </location>
</feature>
<dbReference type="GO" id="GO:0003700">
    <property type="term" value="F:DNA-binding transcription factor activity"/>
    <property type="evidence" value="ECO:0007669"/>
    <property type="project" value="InterPro"/>
</dbReference>
<comment type="similarity">
    <text evidence="1">Belongs to the LysR transcriptional regulatory family.</text>
</comment>
<keyword evidence="4" id="KW-0804">Transcription</keyword>
<dbReference type="FunFam" id="1.10.10.10:FF:000001">
    <property type="entry name" value="LysR family transcriptional regulator"/>
    <property type="match status" value="1"/>
</dbReference>
<dbReference type="Gene3D" id="1.10.10.10">
    <property type="entry name" value="Winged helix-like DNA-binding domain superfamily/Winged helix DNA-binding domain"/>
    <property type="match status" value="1"/>
</dbReference>
<protein>
    <submittedName>
        <fullName evidence="6">LysR family transcriptional regulator</fullName>
    </submittedName>
</protein>
<dbReference type="InterPro" id="IPR036388">
    <property type="entry name" value="WH-like_DNA-bd_sf"/>
</dbReference>
<evidence type="ECO:0000256" key="3">
    <source>
        <dbReference type="ARBA" id="ARBA00023125"/>
    </source>
</evidence>
<dbReference type="AlphaFoldDB" id="A0A372IUI9"/>
<keyword evidence="2" id="KW-0805">Transcription regulation</keyword>
<proteinExistence type="inferred from homology"/>
<dbReference type="InterPro" id="IPR005119">
    <property type="entry name" value="LysR_subst-bd"/>
</dbReference>
<dbReference type="SUPFAM" id="SSF53850">
    <property type="entry name" value="Periplasmic binding protein-like II"/>
    <property type="match status" value="1"/>
</dbReference>